<dbReference type="AlphaFoldDB" id="E5A8J5"/>
<feature type="compositionally biased region" description="Basic residues" evidence="1">
    <location>
        <begin position="325"/>
        <end position="334"/>
    </location>
</feature>
<organism evidence="3">
    <name type="scientific">Leptosphaeria maculans (strain JN3 / isolate v23.1.3 / race Av1-4-5-6-7-8)</name>
    <name type="common">Blackleg fungus</name>
    <name type="synonym">Phoma lingam</name>
    <dbReference type="NCBI Taxonomy" id="985895"/>
    <lineage>
        <taxon>Eukaryota</taxon>
        <taxon>Fungi</taxon>
        <taxon>Dikarya</taxon>
        <taxon>Ascomycota</taxon>
        <taxon>Pezizomycotina</taxon>
        <taxon>Dothideomycetes</taxon>
        <taxon>Pleosporomycetidae</taxon>
        <taxon>Pleosporales</taxon>
        <taxon>Pleosporineae</taxon>
        <taxon>Leptosphaeriaceae</taxon>
        <taxon>Plenodomus</taxon>
        <taxon>Plenodomus lingam/Leptosphaeria maculans species complex</taxon>
    </lineage>
</organism>
<sequence length="379" mass="41389">MHLPQHVRVTATAVDKGDPRARITPHKIECNCYSEGFTILVSTAAGYTDCSTCIARFKRFLQRRAKFRARRASSPALTSLDHPEKYGMHGVDQQSLGSLVVDGYDGSRPLNRSSRLNSTEAYARMITSPASRPPLSSVDTSPPPHPLNHSYHQVLLPDTCPSQSNLASPIPPPRNLRTAPSPSITITTQPSTTSTSLLISPISPIPPPLLSRPLPPRKSRRTGQPRTPGKLPTSPPTLPRQRFHPTRPAPGPPGYGRGMQHGPFKEQEGDDDVPGIDNGSKTPTTIPHGTWSCMRRSPHKSPRRSRQNSNSTTSITANPPNKQAHPQKTRRSDKRKSGPCTAAKNPPFYISAPIPGSVVHVDGAFMHEGAFEQYLRRGT</sequence>
<evidence type="ECO:0000256" key="1">
    <source>
        <dbReference type="SAM" id="MobiDB-lite"/>
    </source>
</evidence>
<feature type="compositionally biased region" description="Pro residues" evidence="1">
    <location>
        <begin position="203"/>
        <end position="214"/>
    </location>
</feature>
<feature type="compositionally biased region" description="Low complexity" evidence="1">
    <location>
        <begin position="177"/>
        <end position="202"/>
    </location>
</feature>
<dbReference type="VEuPathDB" id="FungiDB:LEMA_P075290.1"/>
<feature type="compositionally biased region" description="Basic residues" evidence="1">
    <location>
        <begin position="296"/>
        <end position="306"/>
    </location>
</feature>
<protein>
    <submittedName>
        <fullName evidence="2">Uncharacterized protein</fullName>
    </submittedName>
</protein>
<feature type="compositionally biased region" description="Low complexity" evidence="1">
    <location>
        <begin position="307"/>
        <end position="316"/>
    </location>
</feature>
<feature type="region of interest" description="Disordered" evidence="1">
    <location>
        <begin position="128"/>
        <end position="348"/>
    </location>
</feature>
<reference evidence="3" key="1">
    <citation type="journal article" date="2011" name="Nat. Commun.">
        <title>Effector diversification within compartments of the Leptosphaeria maculans genome affected by Repeat-Induced Point mutations.</title>
        <authorList>
            <person name="Rouxel T."/>
            <person name="Grandaubert J."/>
            <person name="Hane J.K."/>
            <person name="Hoede C."/>
            <person name="van de Wouw A.P."/>
            <person name="Couloux A."/>
            <person name="Dominguez V."/>
            <person name="Anthouard V."/>
            <person name="Bally P."/>
            <person name="Bourras S."/>
            <person name="Cozijnsen A.J."/>
            <person name="Ciuffetti L.M."/>
            <person name="Degrave A."/>
            <person name="Dilmaghani A."/>
            <person name="Duret L."/>
            <person name="Fudal I."/>
            <person name="Goodwin S.B."/>
            <person name="Gout L."/>
            <person name="Glaser N."/>
            <person name="Linglin J."/>
            <person name="Kema G.H.J."/>
            <person name="Lapalu N."/>
            <person name="Lawrence C.B."/>
            <person name="May K."/>
            <person name="Meyer M."/>
            <person name="Ollivier B."/>
            <person name="Poulain J."/>
            <person name="Schoch C.L."/>
            <person name="Simon A."/>
            <person name="Spatafora J.W."/>
            <person name="Stachowiak A."/>
            <person name="Turgeon B.G."/>
            <person name="Tyler B.M."/>
            <person name="Vincent D."/>
            <person name="Weissenbach J."/>
            <person name="Amselem J."/>
            <person name="Quesneville H."/>
            <person name="Oliver R.P."/>
            <person name="Wincker P."/>
            <person name="Balesdent M.-H."/>
            <person name="Howlett B.J."/>
        </authorList>
    </citation>
    <scope>NUCLEOTIDE SEQUENCE [LARGE SCALE GENOMIC DNA]</scope>
    <source>
        <strain evidence="3">JN3 / isolate v23.1.3 / race Av1-4-5-6-7-8</strain>
    </source>
</reference>
<dbReference type="Proteomes" id="UP000002668">
    <property type="component" value="Genome"/>
</dbReference>
<accession>E5A8J5</accession>
<evidence type="ECO:0000313" key="3">
    <source>
        <dbReference type="Proteomes" id="UP000002668"/>
    </source>
</evidence>
<dbReference type="EMBL" id="FP929137">
    <property type="protein sequence ID" value="CBX99940.1"/>
    <property type="molecule type" value="Genomic_DNA"/>
</dbReference>
<dbReference type="InParanoid" id="E5A8J5"/>
<evidence type="ECO:0000313" key="2">
    <source>
        <dbReference type="EMBL" id="CBX99940.1"/>
    </source>
</evidence>
<proteinExistence type="predicted"/>
<name>E5A8J5_LEPMJ</name>
<keyword evidence="3" id="KW-1185">Reference proteome</keyword>
<gene>
    <name evidence="2" type="ORF">LEMA_P075290.1</name>
</gene>
<dbReference type="HOGENOM" id="CLU_729723_0_0_1"/>
<dbReference type="GeneID" id="13292877"/>